<name>A0ABV0KLP4_9CYAN</name>
<dbReference type="Proteomes" id="UP001476950">
    <property type="component" value="Unassembled WGS sequence"/>
</dbReference>
<feature type="transmembrane region" description="Helical" evidence="6">
    <location>
        <begin position="66"/>
        <end position="86"/>
    </location>
</feature>
<dbReference type="InterPro" id="IPR019758">
    <property type="entry name" value="Pept_S26A_signal_pept_1_CS"/>
</dbReference>
<comment type="caution">
    <text evidence="6">Lacks conserved residue(s) required for the propagation of feature annotation.</text>
</comment>
<dbReference type="PANTHER" id="PTHR43390">
    <property type="entry name" value="SIGNAL PEPTIDASE I"/>
    <property type="match status" value="1"/>
</dbReference>
<dbReference type="InterPro" id="IPR019533">
    <property type="entry name" value="Peptidase_S26"/>
</dbReference>
<evidence type="ECO:0000259" key="7">
    <source>
        <dbReference type="Pfam" id="PF10502"/>
    </source>
</evidence>
<dbReference type="CDD" id="cd06530">
    <property type="entry name" value="S26_SPase_I"/>
    <property type="match status" value="1"/>
</dbReference>
<feature type="transmembrane region" description="Helical" evidence="6">
    <location>
        <begin position="130"/>
        <end position="149"/>
    </location>
</feature>
<feature type="transmembrane region" description="Helical" evidence="6">
    <location>
        <begin position="42"/>
        <end position="60"/>
    </location>
</feature>
<accession>A0ABV0KLP4</accession>
<protein>
    <recommendedName>
        <fullName evidence="4 6">Signal peptidase I</fullName>
        <ecNumber evidence="4 6">3.4.21.89</ecNumber>
    </recommendedName>
</protein>
<feature type="transmembrane region" description="Helical" evidence="6">
    <location>
        <begin position="187"/>
        <end position="210"/>
    </location>
</feature>
<dbReference type="PROSITE" id="PS00760">
    <property type="entry name" value="SPASE_I_2"/>
    <property type="match status" value="1"/>
</dbReference>
<keyword evidence="6" id="KW-0472">Membrane</keyword>
<keyword evidence="6" id="KW-0812">Transmembrane</keyword>
<dbReference type="Gene3D" id="2.10.109.10">
    <property type="entry name" value="Umud Fragment, subunit A"/>
    <property type="match status" value="1"/>
</dbReference>
<evidence type="ECO:0000256" key="6">
    <source>
        <dbReference type="RuleBase" id="RU362042"/>
    </source>
</evidence>
<keyword evidence="6" id="KW-0645">Protease</keyword>
<dbReference type="RefSeq" id="WP_190449348.1">
    <property type="nucleotide sequence ID" value="NZ_JAMPLM010000015.1"/>
</dbReference>
<feature type="domain" description="Peptidase S26" evidence="7">
    <location>
        <begin position="200"/>
        <end position="352"/>
    </location>
</feature>
<evidence type="ECO:0000256" key="5">
    <source>
        <dbReference type="ARBA" id="ARBA00022801"/>
    </source>
</evidence>
<dbReference type="PROSITE" id="PS00761">
    <property type="entry name" value="SPASE_I_3"/>
    <property type="match status" value="1"/>
</dbReference>
<evidence type="ECO:0000256" key="2">
    <source>
        <dbReference type="ARBA" id="ARBA00004401"/>
    </source>
</evidence>
<dbReference type="NCBIfam" id="TIGR02227">
    <property type="entry name" value="sigpep_I_bact"/>
    <property type="match status" value="1"/>
</dbReference>
<feature type="transmembrane region" description="Helical" evidence="6">
    <location>
        <begin position="154"/>
        <end position="175"/>
    </location>
</feature>
<evidence type="ECO:0000256" key="1">
    <source>
        <dbReference type="ARBA" id="ARBA00000677"/>
    </source>
</evidence>
<organism evidence="8 9">
    <name type="scientific">Stenomitos frigidus AS-A4</name>
    <dbReference type="NCBI Taxonomy" id="2933935"/>
    <lineage>
        <taxon>Bacteria</taxon>
        <taxon>Bacillati</taxon>
        <taxon>Cyanobacteriota</taxon>
        <taxon>Cyanophyceae</taxon>
        <taxon>Leptolyngbyales</taxon>
        <taxon>Leptolyngbyaceae</taxon>
        <taxon>Stenomitos</taxon>
    </lineage>
</organism>
<comment type="similarity">
    <text evidence="3 6">Belongs to the peptidase S26 family.</text>
</comment>
<keyword evidence="6" id="KW-1133">Transmembrane helix</keyword>
<dbReference type="PRINTS" id="PR00727">
    <property type="entry name" value="LEADERPTASE"/>
</dbReference>
<dbReference type="InterPro" id="IPR036286">
    <property type="entry name" value="LexA/Signal_pep-like_sf"/>
</dbReference>
<dbReference type="InterPro" id="IPR019757">
    <property type="entry name" value="Pept_S26A_signal_pept_1_Lys-AS"/>
</dbReference>
<keyword evidence="9" id="KW-1185">Reference proteome</keyword>
<evidence type="ECO:0000256" key="3">
    <source>
        <dbReference type="ARBA" id="ARBA00009370"/>
    </source>
</evidence>
<dbReference type="PANTHER" id="PTHR43390:SF1">
    <property type="entry name" value="CHLOROPLAST PROCESSING PEPTIDASE"/>
    <property type="match status" value="1"/>
</dbReference>
<dbReference type="GO" id="GO:0009003">
    <property type="term" value="F:signal peptidase activity"/>
    <property type="evidence" value="ECO:0007669"/>
    <property type="project" value="UniProtKB-EC"/>
</dbReference>
<reference evidence="8 9" key="1">
    <citation type="submission" date="2022-04" db="EMBL/GenBank/DDBJ databases">
        <title>Positive selection, recombination, and allopatry shape intraspecific diversity of widespread and dominant cyanobacteria.</title>
        <authorList>
            <person name="Wei J."/>
            <person name="Shu W."/>
            <person name="Hu C."/>
        </authorList>
    </citation>
    <scope>NUCLEOTIDE SEQUENCE [LARGE SCALE GENOMIC DNA]</scope>
    <source>
        <strain evidence="8 9">AS-A4</strain>
    </source>
</reference>
<comment type="subcellular location">
    <subcellularLocation>
        <location evidence="2">Cell membrane</location>
        <topology evidence="2">Single-pass type II membrane protein</topology>
    </subcellularLocation>
    <subcellularLocation>
        <location evidence="6">Membrane</location>
        <topology evidence="6">Single-pass type II membrane protein</topology>
    </subcellularLocation>
</comment>
<dbReference type="Pfam" id="PF10502">
    <property type="entry name" value="Peptidase_S26"/>
    <property type="match status" value="1"/>
</dbReference>
<proteinExistence type="inferred from homology"/>
<gene>
    <name evidence="8" type="primary">lepB</name>
    <name evidence="8" type="ORF">NDI38_17175</name>
</gene>
<evidence type="ECO:0000313" key="8">
    <source>
        <dbReference type="EMBL" id="MEP1060169.1"/>
    </source>
</evidence>
<evidence type="ECO:0000256" key="4">
    <source>
        <dbReference type="ARBA" id="ARBA00013208"/>
    </source>
</evidence>
<comment type="catalytic activity">
    <reaction evidence="1 6">
        <text>Cleavage of hydrophobic, N-terminal signal or leader sequences from secreted and periplasmic proteins.</text>
        <dbReference type="EC" id="3.4.21.89"/>
    </reaction>
</comment>
<comment type="caution">
    <text evidence="8">The sequence shown here is derived from an EMBL/GenBank/DDBJ whole genome shotgun (WGS) entry which is preliminary data.</text>
</comment>
<sequence>MYPSEQHSAQETSRKEPWLAVNLSRLLPGIGQIYAGKRLKGYIILLSHLLLIGIGGWLILGSTNNPLIGIAVLTAALLVLPIWNLFDAHQSARSANSLRFESTRKQSKDAWLAVFLSSFIPGLGHAYLKQWLPGILFFITFIAIAIVAVSKNSVIALIANLLQIVLILIVLYHVYNAAPVRREQSQRTIMLFIAGFVGISVVLSTILAAATRQFVAETRYIPSGAMLPTLQINDRLVIDKLAYRFRRPKRGEIIVFSPTQTLQKQNFHDAFIKRIIGLPGDKVQVKGGQVYINDQPMTETYISDKPQYRWGPAIIPPNSYFVLGDNRNNSYDSHYWGFVPRENIIGKATQRFYPFDRAGSLVGK</sequence>
<dbReference type="SUPFAM" id="SSF51306">
    <property type="entry name" value="LexA/Signal peptidase"/>
    <property type="match status" value="1"/>
</dbReference>
<keyword evidence="5 6" id="KW-0378">Hydrolase</keyword>
<dbReference type="InterPro" id="IPR000223">
    <property type="entry name" value="Pept_S26A_signal_pept_1"/>
</dbReference>
<dbReference type="EMBL" id="JAMPLM010000015">
    <property type="protein sequence ID" value="MEP1060169.1"/>
    <property type="molecule type" value="Genomic_DNA"/>
</dbReference>
<evidence type="ECO:0000313" key="9">
    <source>
        <dbReference type="Proteomes" id="UP001476950"/>
    </source>
</evidence>
<dbReference type="EC" id="3.4.21.89" evidence="4 6"/>